<evidence type="ECO:0000256" key="8">
    <source>
        <dbReference type="ARBA" id="ARBA00047838"/>
    </source>
</evidence>
<gene>
    <name evidence="10" type="primary">hisH</name>
    <name evidence="13" type="ORF">SAMN05192586_10231</name>
</gene>
<evidence type="ECO:0000313" key="13">
    <source>
        <dbReference type="EMBL" id="SDF14916.1"/>
    </source>
</evidence>
<dbReference type="Pfam" id="PF00117">
    <property type="entry name" value="GATase"/>
    <property type="match status" value="1"/>
</dbReference>
<evidence type="ECO:0000256" key="10">
    <source>
        <dbReference type="HAMAP-Rule" id="MF_00278"/>
    </source>
</evidence>
<dbReference type="STRING" id="571438.SAMN05192586_10231"/>
<dbReference type="SUPFAM" id="SSF52317">
    <property type="entry name" value="Class I glutamine amidotransferase-like"/>
    <property type="match status" value="1"/>
</dbReference>
<keyword evidence="4 10" id="KW-0378">Hydrolase</keyword>
<dbReference type="PANTHER" id="PTHR42701:SF1">
    <property type="entry name" value="IMIDAZOLE GLYCEROL PHOSPHATE SYNTHASE SUBUNIT HISH"/>
    <property type="match status" value="1"/>
</dbReference>
<evidence type="ECO:0000256" key="2">
    <source>
        <dbReference type="ARBA" id="ARBA00011152"/>
    </source>
</evidence>
<dbReference type="UniPathway" id="UPA00031">
    <property type="reaction ID" value="UER00010"/>
</dbReference>
<dbReference type="PROSITE" id="PS51273">
    <property type="entry name" value="GATASE_TYPE_1"/>
    <property type="match status" value="1"/>
</dbReference>
<proteinExistence type="inferred from homology"/>
<protein>
    <recommendedName>
        <fullName evidence="10">Imidazole glycerol phosphate synthase subunit HisH</fullName>
        <ecNumber evidence="10">4.3.2.10</ecNumber>
    </recommendedName>
    <alternativeName>
        <fullName evidence="10">IGP synthase glutaminase subunit</fullName>
        <ecNumber evidence="10">3.5.1.2</ecNumber>
    </alternativeName>
    <alternativeName>
        <fullName evidence="10">IGP synthase subunit HisH</fullName>
    </alternativeName>
    <alternativeName>
        <fullName evidence="10">ImGP synthase subunit HisH</fullName>
        <shortName evidence="10">IGPS subunit HisH</shortName>
    </alternativeName>
</protein>
<dbReference type="OrthoDB" id="9807749at2"/>
<evidence type="ECO:0000256" key="3">
    <source>
        <dbReference type="ARBA" id="ARBA00022605"/>
    </source>
</evidence>
<dbReference type="GO" id="GO:0000107">
    <property type="term" value="F:imidazoleglycerol-phosphate synthase activity"/>
    <property type="evidence" value="ECO:0007669"/>
    <property type="project" value="UniProtKB-UniRule"/>
</dbReference>
<dbReference type="CDD" id="cd01748">
    <property type="entry name" value="GATase1_IGP_Synthase"/>
    <property type="match status" value="1"/>
</dbReference>
<evidence type="ECO:0000256" key="11">
    <source>
        <dbReference type="PIRSR" id="PIRSR000495-1"/>
    </source>
</evidence>
<dbReference type="GO" id="GO:0005737">
    <property type="term" value="C:cytoplasm"/>
    <property type="evidence" value="ECO:0007669"/>
    <property type="project" value="UniProtKB-SubCell"/>
</dbReference>
<evidence type="ECO:0000256" key="1">
    <source>
        <dbReference type="ARBA" id="ARBA00005091"/>
    </source>
</evidence>
<keyword evidence="3 10" id="KW-0028">Amino-acid biosynthesis</keyword>
<reference evidence="14" key="1">
    <citation type="submission" date="2016-10" db="EMBL/GenBank/DDBJ databases">
        <authorList>
            <person name="Varghese N."/>
            <person name="Submissions S."/>
        </authorList>
    </citation>
    <scope>NUCLEOTIDE SEQUENCE [LARGE SCALE GENOMIC DNA]</scope>
    <source>
        <strain evidence="14">KHC7</strain>
    </source>
</reference>
<keyword evidence="6 10" id="KW-0368">Histidine biosynthesis</keyword>
<dbReference type="EMBL" id="FNBX01000002">
    <property type="protein sequence ID" value="SDF14916.1"/>
    <property type="molecule type" value="Genomic_DNA"/>
</dbReference>
<dbReference type="GO" id="GO:0004359">
    <property type="term" value="F:glutaminase activity"/>
    <property type="evidence" value="ECO:0007669"/>
    <property type="project" value="UniProtKB-EC"/>
</dbReference>
<dbReference type="GO" id="GO:0000105">
    <property type="term" value="P:L-histidine biosynthetic process"/>
    <property type="evidence" value="ECO:0007669"/>
    <property type="project" value="UniProtKB-UniRule"/>
</dbReference>
<sequence>MLAILDYKAGNQTSVRRALEHLGIPCAITADPAALDAAHGIIFPGVGAAGQAMRTLRAGGLDQVLRRAVEKGRPLLGICLGCQILLAHSEENDTPTLDIVPGVCRRFEDGLRQEDGTPAPVPHMGWNSIELQAPCPLLTGVDPRAEFYFVHSYYVDPAPELVLATTVYGREFCSLYGRDGLWAAQFHPEKSGRPGLTLLRNFYNYCEARHAA</sequence>
<dbReference type="HAMAP" id="MF_00278">
    <property type="entry name" value="HisH"/>
    <property type="match status" value="1"/>
</dbReference>
<dbReference type="SMART" id="SM01211">
    <property type="entry name" value="GATase_5"/>
    <property type="match status" value="1"/>
</dbReference>
<comment type="catalytic activity">
    <reaction evidence="8 10">
        <text>5-[(5-phospho-1-deoxy-D-ribulos-1-ylimino)methylamino]-1-(5-phospho-beta-D-ribosyl)imidazole-4-carboxamide + L-glutamine = D-erythro-1-(imidazol-4-yl)glycerol 3-phosphate + 5-amino-1-(5-phospho-beta-D-ribosyl)imidazole-4-carboxamide + L-glutamate + H(+)</text>
        <dbReference type="Rhea" id="RHEA:24793"/>
        <dbReference type="ChEBI" id="CHEBI:15378"/>
        <dbReference type="ChEBI" id="CHEBI:29985"/>
        <dbReference type="ChEBI" id="CHEBI:58278"/>
        <dbReference type="ChEBI" id="CHEBI:58359"/>
        <dbReference type="ChEBI" id="CHEBI:58475"/>
        <dbReference type="ChEBI" id="CHEBI:58525"/>
        <dbReference type="EC" id="4.3.2.10"/>
    </reaction>
</comment>
<comment type="subcellular location">
    <subcellularLocation>
        <location evidence="10">Cytoplasm</location>
    </subcellularLocation>
</comment>
<dbReference type="NCBIfam" id="TIGR01855">
    <property type="entry name" value="IMP_synth_hisH"/>
    <property type="match status" value="1"/>
</dbReference>
<keyword evidence="14" id="KW-1185">Reference proteome</keyword>
<feature type="active site" evidence="10 11">
    <location>
        <position position="189"/>
    </location>
</feature>
<feature type="active site" description="Nucleophile" evidence="10 11">
    <location>
        <position position="79"/>
    </location>
</feature>
<evidence type="ECO:0000256" key="4">
    <source>
        <dbReference type="ARBA" id="ARBA00022801"/>
    </source>
</evidence>
<dbReference type="InterPro" id="IPR010139">
    <property type="entry name" value="Imidazole-glycPsynth_HisH"/>
</dbReference>
<evidence type="ECO:0000313" key="14">
    <source>
        <dbReference type="Proteomes" id="UP000199355"/>
    </source>
</evidence>
<evidence type="ECO:0000256" key="5">
    <source>
        <dbReference type="ARBA" id="ARBA00022962"/>
    </source>
</evidence>
<evidence type="ECO:0000256" key="9">
    <source>
        <dbReference type="ARBA" id="ARBA00049534"/>
    </source>
</evidence>
<dbReference type="PIRSF" id="PIRSF000495">
    <property type="entry name" value="Amidotransf_hisH"/>
    <property type="match status" value="1"/>
</dbReference>
<dbReference type="AlphaFoldDB" id="A0A1G7IQS3"/>
<dbReference type="EC" id="4.3.2.10" evidence="10"/>
<keyword evidence="10" id="KW-0963">Cytoplasm</keyword>
<keyword evidence="5 10" id="KW-0315">Glutamine amidotransferase</keyword>
<comment type="subunit">
    <text evidence="2 10">Heterodimer of HisH and HisF.</text>
</comment>
<organism evidence="13 14">
    <name type="scientific">Desulfovibrio legallii</name>
    <dbReference type="NCBI Taxonomy" id="571438"/>
    <lineage>
        <taxon>Bacteria</taxon>
        <taxon>Pseudomonadati</taxon>
        <taxon>Thermodesulfobacteriota</taxon>
        <taxon>Desulfovibrionia</taxon>
        <taxon>Desulfovibrionales</taxon>
        <taxon>Desulfovibrionaceae</taxon>
        <taxon>Desulfovibrio</taxon>
    </lineage>
</organism>
<dbReference type="InterPro" id="IPR029062">
    <property type="entry name" value="Class_I_gatase-like"/>
</dbReference>
<dbReference type="InterPro" id="IPR017926">
    <property type="entry name" value="GATASE"/>
</dbReference>
<comment type="pathway">
    <text evidence="1 10">Amino-acid biosynthesis; L-histidine biosynthesis; L-histidine from 5-phospho-alpha-D-ribose 1-diphosphate: step 5/9.</text>
</comment>
<evidence type="ECO:0000256" key="6">
    <source>
        <dbReference type="ARBA" id="ARBA00023102"/>
    </source>
</evidence>
<name>A0A1G7IQS3_9BACT</name>
<comment type="function">
    <text evidence="10">IGPS catalyzes the conversion of PRFAR and glutamine to IGP, AICAR and glutamate. The HisH subunit catalyzes the hydrolysis of glutamine to glutamate and ammonia as part of the synthesis of IGP and AICAR. The resulting ammonia molecule is channeled to the active site of HisF.</text>
</comment>
<keyword evidence="7 10" id="KW-0456">Lyase</keyword>
<dbReference type="RefSeq" id="WP_092152572.1">
    <property type="nucleotide sequence ID" value="NZ_FNBX01000002.1"/>
</dbReference>
<dbReference type="EC" id="3.5.1.2" evidence="10"/>
<evidence type="ECO:0000259" key="12">
    <source>
        <dbReference type="Pfam" id="PF00117"/>
    </source>
</evidence>
<feature type="domain" description="Glutamine amidotransferase" evidence="12">
    <location>
        <begin position="4"/>
        <end position="203"/>
    </location>
</feature>
<evidence type="ECO:0000256" key="7">
    <source>
        <dbReference type="ARBA" id="ARBA00023239"/>
    </source>
</evidence>
<dbReference type="GO" id="GO:0016829">
    <property type="term" value="F:lyase activity"/>
    <property type="evidence" value="ECO:0007669"/>
    <property type="project" value="UniProtKB-KW"/>
</dbReference>
<dbReference type="PANTHER" id="PTHR42701">
    <property type="entry name" value="IMIDAZOLE GLYCEROL PHOSPHATE SYNTHASE SUBUNIT HISH"/>
    <property type="match status" value="1"/>
</dbReference>
<accession>A0A1G7IQS3</accession>
<feature type="active site" evidence="10 11">
    <location>
        <position position="187"/>
    </location>
</feature>
<dbReference type="Proteomes" id="UP000199355">
    <property type="component" value="Unassembled WGS sequence"/>
</dbReference>
<dbReference type="Gene3D" id="3.40.50.880">
    <property type="match status" value="1"/>
</dbReference>
<comment type="catalytic activity">
    <reaction evidence="9 10">
        <text>L-glutamine + H2O = L-glutamate + NH4(+)</text>
        <dbReference type="Rhea" id="RHEA:15889"/>
        <dbReference type="ChEBI" id="CHEBI:15377"/>
        <dbReference type="ChEBI" id="CHEBI:28938"/>
        <dbReference type="ChEBI" id="CHEBI:29985"/>
        <dbReference type="ChEBI" id="CHEBI:58359"/>
        <dbReference type="EC" id="3.5.1.2"/>
    </reaction>
</comment>